<name>A0A8T9BEA8_9HELO</name>
<keyword evidence="3" id="KW-1185">Reference proteome</keyword>
<evidence type="ECO:0000256" key="1">
    <source>
        <dbReference type="SAM" id="SignalP"/>
    </source>
</evidence>
<reference evidence="2 3" key="1">
    <citation type="submission" date="2018-05" db="EMBL/GenBank/DDBJ databases">
        <title>Whole genome sequencing for identification of molecular markers to develop diagnostic detection tools for the regulated plant pathogen Lachnellula willkommii.</title>
        <authorList>
            <person name="Giroux E."/>
            <person name="Bilodeau G."/>
        </authorList>
    </citation>
    <scope>NUCLEOTIDE SEQUENCE [LARGE SCALE GENOMIC DNA]</scope>
    <source>
        <strain evidence="2 3">CBS 203.66</strain>
    </source>
</reference>
<sequence>SPRNYYTSRNMLLLLAYLVTVSSASFSSWNHDQQLLHSHTDSTKSLNFSVGFSLQSSYGTAAVIFEDGDGELETYTRVCDGGVLYRQVMARLSLESSRHIAPPYDDDGQFWADQPRKALREALKALGLPASYEVGVLAHTIKHLRSQLEADFGIAVSEAVFTSSHLLALYQDDLKDVAYDAGIRYVTPKHQFKPILWETGSAYAGHGLGMCEHWQDEDRCREEEDRWPEITVLAVHYSRNALTTSLASVTGATQVWEPDYRHEENFTLGSDGMDAYPSLDSYWADVRETLLLTMTTFPFFPKPEKILVTGDRAHGYFMKMLRETLNDYLGHVPPILSIDPIEVSAKGAAEFMRRGRRRGRDKTTEYTFILRLK</sequence>
<comment type="caution">
    <text evidence="2">The sequence shown here is derived from an EMBL/GenBank/DDBJ whole genome shotgun (WGS) entry which is preliminary data.</text>
</comment>
<dbReference type="AlphaFoldDB" id="A0A8T9BEA8"/>
<organism evidence="2 3">
    <name type="scientific">Lachnellula arida</name>
    <dbReference type="NCBI Taxonomy" id="1316785"/>
    <lineage>
        <taxon>Eukaryota</taxon>
        <taxon>Fungi</taxon>
        <taxon>Dikarya</taxon>
        <taxon>Ascomycota</taxon>
        <taxon>Pezizomycotina</taxon>
        <taxon>Leotiomycetes</taxon>
        <taxon>Helotiales</taxon>
        <taxon>Lachnaceae</taxon>
        <taxon>Lachnellula</taxon>
    </lineage>
</organism>
<feature type="non-terminal residue" evidence="2">
    <location>
        <position position="1"/>
    </location>
</feature>
<evidence type="ECO:0000313" key="3">
    <source>
        <dbReference type="Proteomes" id="UP000469559"/>
    </source>
</evidence>
<accession>A0A8T9BEA8</accession>
<evidence type="ECO:0000313" key="2">
    <source>
        <dbReference type="EMBL" id="TVY18400.1"/>
    </source>
</evidence>
<keyword evidence="1" id="KW-0732">Signal</keyword>
<proteinExistence type="predicted"/>
<dbReference type="Proteomes" id="UP000469559">
    <property type="component" value="Unassembled WGS sequence"/>
</dbReference>
<dbReference type="OrthoDB" id="3643156at2759"/>
<gene>
    <name evidence="2" type="ORF">LARI1_G003429</name>
</gene>
<protein>
    <submittedName>
        <fullName evidence="2">Uncharacterized protein</fullName>
    </submittedName>
</protein>
<feature type="signal peptide" evidence="1">
    <location>
        <begin position="1"/>
        <end position="23"/>
    </location>
</feature>
<feature type="chain" id="PRO_5035870641" evidence="1">
    <location>
        <begin position="24"/>
        <end position="373"/>
    </location>
</feature>
<dbReference type="EMBL" id="QGMF01000174">
    <property type="protein sequence ID" value="TVY18400.1"/>
    <property type="molecule type" value="Genomic_DNA"/>
</dbReference>